<dbReference type="InterPro" id="IPR000383">
    <property type="entry name" value="Xaa-Pro-like_dom"/>
</dbReference>
<dbReference type="Gene3D" id="2.60.120.260">
    <property type="entry name" value="Galactose-binding domain-like"/>
    <property type="match status" value="1"/>
</dbReference>
<protein>
    <submittedName>
        <fullName evidence="3">CocE/NonD family hydrolase</fullName>
    </submittedName>
</protein>
<dbReference type="Gene3D" id="1.10.3020.10">
    <property type="entry name" value="alpha-amino acid ester hydrolase ( Helical cap domain)"/>
    <property type="match status" value="1"/>
</dbReference>
<dbReference type="InterPro" id="IPR029058">
    <property type="entry name" value="AB_hydrolase_fold"/>
</dbReference>
<dbReference type="PANTHER" id="PTHR43056">
    <property type="entry name" value="PEPTIDASE S9 PROLYL OLIGOPEPTIDASE"/>
    <property type="match status" value="1"/>
</dbReference>
<organism evidence="3 4">
    <name type="scientific">Candidatus Eubacterium avistercoris</name>
    <dbReference type="NCBI Taxonomy" id="2838567"/>
    <lineage>
        <taxon>Bacteria</taxon>
        <taxon>Bacillati</taxon>
        <taxon>Bacillota</taxon>
        <taxon>Clostridia</taxon>
        <taxon>Eubacteriales</taxon>
        <taxon>Eubacteriaceae</taxon>
        <taxon>Eubacterium</taxon>
    </lineage>
</organism>
<gene>
    <name evidence="3" type="ORF">IAA08_00430</name>
</gene>
<evidence type="ECO:0000313" key="3">
    <source>
        <dbReference type="EMBL" id="HIZ06383.1"/>
    </source>
</evidence>
<reference evidence="3" key="2">
    <citation type="submission" date="2021-04" db="EMBL/GenBank/DDBJ databases">
        <authorList>
            <person name="Gilroy R."/>
        </authorList>
    </citation>
    <scope>NUCLEOTIDE SEQUENCE</scope>
    <source>
        <strain evidence="3">CHK192-9172</strain>
    </source>
</reference>
<dbReference type="AlphaFoldDB" id="A0A9D2D0M3"/>
<dbReference type="EMBL" id="DXCH01000009">
    <property type="protein sequence ID" value="HIZ06383.1"/>
    <property type="molecule type" value="Genomic_DNA"/>
</dbReference>
<dbReference type="InterPro" id="IPR008979">
    <property type="entry name" value="Galactose-bd-like_sf"/>
</dbReference>
<accession>A0A9D2D0M3</accession>
<dbReference type="InterPro" id="IPR013736">
    <property type="entry name" value="Xaa-Pro_dipept_C"/>
</dbReference>
<evidence type="ECO:0000256" key="1">
    <source>
        <dbReference type="ARBA" id="ARBA00022801"/>
    </source>
</evidence>
<evidence type="ECO:0000259" key="2">
    <source>
        <dbReference type="SMART" id="SM00939"/>
    </source>
</evidence>
<name>A0A9D2D0M3_9FIRM</name>
<keyword evidence="1 3" id="KW-0378">Hydrolase</keyword>
<dbReference type="SMART" id="SM00939">
    <property type="entry name" value="PepX_C"/>
    <property type="match status" value="1"/>
</dbReference>
<dbReference type="SUPFAM" id="SSF53474">
    <property type="entry name" value="alpha/beta-Hydrolases"/>
    <property type="match status" value="1"/>
</dbReference>
<evidence type="ECO:0000313" key="4">
    <source>
        <dbReference type="Proteomes" id="UP000824024"/>
    </source>
</evidence>
<dbReference type="SUPFAM" id="SSF49785">
    <property type="entry name" value="Galactose-binding domain-like"/>
    <property type="match status" value="1"/>
</dbReference>
<dbReference type="NCBIfam" id="TIGR00976">
    <property type="entry name" value="CocE_NonD"/>
    <property type="match status" value="1"/>
</dbReference>
<comment type="caution">
    <text evidence="3">The sequence shown here is derived from an EMBL/GenBank/DDBJ whole genome shotgun (WGS) entry which is preliminary data.</text>
</comment>
<dbReference type="Pfam" id="PF02129">
    <property type="entry name" value="Peptidase_S15"/>
    <property type="match status" value="1"/>
</dbReference>
<dbReference type="Gene3D" id="3.40.50.1820">
    <property type="entry name" value="alpha/beta hydrolase"/>
    <property type="match status" value="1"/>
</dbReference>
<dbReference type="Pfam" id="PF08530">
    <property type="entry name" value="PepX_C"/>
    <property type="match status" value="1"/>
</dbReference>
<dbReference type="InterPro" id="IPR005674">
    <property type="entry name" value="CocE/Ser_esterase"/>
</dbReference>
<dbReference type="PANTHER" id="PTHR43056:SF10">
    <property type="entry name" value="COCE_NOND FAMILY, PUTATIVE (AFU_ORTHOLOGUE AFUA_7G00600)-RELATED"/>
    <property type="match status" value="1"/>
</dbReference>
<proteinExistence type="predicted"/>
<dbReference type="GO" id="GO:0008239">
    <property type="term" value="F:dipeptidyl-peptidase activity"/>
    <property type="evidence" value="ECO:0007669"/>
    <property type="project" value="InterPro"/>
</dbReference>
<dbReference type="InterPro" id="IPR050585">
    <property type="entry name" value="Xaa-Pro_dipeptidyl-ppase/CocE"/>
</dbReference>
<feature type="domain" description="Xaa-Pro dipeptidyl-peptidase C-terminal" evidence="2">
    <location>
        <begin position="328"/>
        <end position="561"/>
    </location>
</feature>
<dbReference type="Proteomes" id="UP000824024">
    <property type="component" value="Unassembled WGS sequence"/>
</dbReference>
<reference evidence="3" key="1">
    <citation type="journal article" date="2021" name="PeerJ">
        <title>Extensive microbial diversity within the chicken gut microbiome revealed by metagenomics and culture.</title>
        <authorList>
            <person name="Gilroy R."/>
            <person name="Ravi A."/>
            <person name="Getino M."/>
            <person name="Pursley I."/>
            <person name="Horton D.L."/>
            <person name="Alikhan N.F."/>
            <person name="Baker D."/>
            <person name="Gharbi K."/>
            <person name="Hall N."/>
            <person name="Watson M."/>
            <person name="Adriaenssens E.M."/>
            <person name="Foster-Nyarko E."/>
            <person name="Jarju S."/>
            <person name="Secka A."/>
            <person name="Antonio M."/>
            <person name="Oren A."/>
            <person name="Chaudhuri R.R."/>
            <person name="La Ragione R."/>
            <person name="Hildebrand F."/>
            <person name="Pallen M.J."/>
        </authorList>
    </citation>
    <scope>NUCLEOTIDE SEQUENCE</scope>
    <source>
        <strain evidence="3">CHK192-9172</strain>
    </source>
</reference>
<sequence length="571" mass="66028">MAKRKEYVVPEPKYKMIVEKDVMVTARDGVKLAVDVYRPDAPGAFPGLFTISVYGKDTQTFDTPPQEFGGSLFEASIETGDPEFYVSRGYCFVIGDYRGIGSSEGEMPGMFSKYEGEDGYDIIEWMAGQPWCNGNIGGTGTCYFGFTQLIIAEQQPPHLKCIAPFELNYDDFYERGFYTGGVCHLVWYCLYTGTNPCRVGLAPKNIVSAVEQEETPEAFKKMVEEACQDPDLKQYPYLYQLLRYPYKNPIVFDLLLHKLDGEWYQKRSYGNYLDKVNIPTFVGGPFHGPFGVAQTSVWNKLTNTPYKRLHMFRDMDPRPWNSHREELLQWYEYWLKGIDTGIMEEPVCIVETCGGDTLELDNWPPREEGLVGQRTFYLGQKEKLLPQFRMDLNMDEPDSFLQRPLFISEERGKLCYRTAPLSEDLQIVGSPVLKFYASIDQPDTTWRIDMYEGGHESPWPITKGWLRASLRKRIPEQDTFWELKHDATKFDYPVPGEIYEYEIMFRPTAHIFRAGTSIEIEISSIDIPSDETSYDEMWHLCKCQTCLHKIYRDKDHLSTLTLPILLKSDRQ</sequence>